<dbReference type="EMBL" id="CP058952">
    <property type="protein sequence ID" value="QLI83349.1"/>
    <property type="molecule type" value="Genomic_DNA"/>
</dbReference>
<dbReference type="Proteomes" id="UP000510822">
    <property type="component" value="Chromosome"/>
</dbReference>
<keyword evidence="2 9" id="KW-0444">Lipid biosynthesis</keyword>
<evidence type="ECO:0000256" key="5">
    <source>
        <dbReference type="ARBA" id="ARBA00023098"/>
    </source>
</evidence>
<comment type="catalytic activity">
    <reaction evidence="9">
        <text>2 a 1,2-diacyl-sn-glycero-3-phospho-(1'-sn-glycerol) = a cardiolipin + glycerol</text>
        <dbReference type="Rhea" id="RHEA:31451"/>
        <dbReference type="ChEBI" id="CHEBI:17754"/>
        <dbReference type="ChEBI" id="CHEBI:62237"/>
        <dbReference type="ChEBI" id="CHEBI:64716"/>
    </reaction>
</comment>
<reference evidence="11 12" key="1">
    <citation type="journal article" date="2016" name="Int. J. Syst. Evol. Microbiol.">
        <title>Chitinibacter fontanus sp. nov., isolated from a spring.</title>
        <authorList>
            <person name="Sheu S.Y."/>
            <person name="Li Y.S."/>
            <person name="Young C.C."/>
            <person name="Chen W.M."/>
        </authorList>
    </citation>
    <scope>NUCLEOTIDE SEQUENCE [LARGE SCALE GENOMIC DNA]</scope>
    <source>
        <strain evidence="11 12">STM-7</strain>
    </source>
</reference>
<dbReference type="InterPro" id="IPR030872">
    <property type="entry name" value="Cardiolipin_synth_ClsB"/>
</dbReference>
<accession>A0A7D5ZKI6</accession>
<dbReference type="CDD" id="cd09159">
    <property type="entry name" value="PLDc_ybhO_like_2"/>
    <property type="match status" value="1"/>
</dbReference>
<keyword evidence="12" id="KW-1185">Reference proteome</keyword>
<evidence type="ECO:0000256" key="9">
    <source>
        <dbReference type="HAMAP-Rule" id="MF_01917"/>
    </source>
</evidence>
<comment type="subcellular location">
    <subcellularLocation>
        <location evidence="9">Cell membrane</location>
        <topology evidence="9">Peripheral membrane protein</topology>
    </subcellularLocation>
</comment>
<proteinExistence type="inferred from homology"/>
<dbReference type="EC" id="2.7.8.-" evidence="9"/>
<keyword evidence="8 9" id="KW-1208">Phospholipid metabolism</keyword>
<dbReference type="InterPro" id="IPR001736">
    <property type="entry name" value="PLipase_D/transphosphatidylase"/>
</dbReference>
<dbReference type="AlphaFoldDB" id="A0A7D5ZKI6"/>
<evidence type="ECO:0000256" key="6">
    <source>
        <dbReference type="ARBA" id="ARBA00023136"/>
    </source>
</evidence>
<dbReference type="PROSITE" id="PS50035">
    <property type="entry name" value="PLD"/>
    <property type="match status" value="2"/>
</dbReference>
<protein>
    <recommendedName>
        <fullName evidence="9">Cardiolipin synthase B</fullName>
        <shortName evidence="9">CL synthase</shortName>
        <ecNumber evidence="9">2.7.8.-</ecNumber>
    </recommendedName>
</protein>
<feature type="domain" description="PLD phosphodiesterase" evidence="10">
    <location>
        <begin position="109"/>
        <end position="136"/>
    </location>
</feature>
<dbReference type="GO" id="GO:0032049">
    <property type="term" value="P:cardiolipin biosynthetic process"/>
    <property type="evidence" value="ECO:0007669"/>
    <property type="project" value="InterPro"/>
</dbReference>
<dbReference type="CDD" id="cd09110">
    <property type="entry name" value="PLDc_CLS_1"/>
    <property type="match status" value="1"/>
</dbReference>
<dbReference type="HAMAP" id="MF_01917">
    <property type="entry name" value="Cardiolipin_synth_ClsB"/>
    <property type="match status" value="1"/>
</dbReference>
<dbReference type="KEGG" id="cfon:HZU75_17210"/>
<dbReference type="SUPFAM" id="SSF56024">
    <property type="entry name" value="Phospholipase D/nuclease"/>
    <property type="match status" value="2"/>
</dbReference>
<feature type="active site" evidence="9">
    <location>
        <position position="114"/>
    </location>
</feature>
<sequence>MIKLQPKPHHQVTLLRNGAEFFPALLAQIALAKVEIQLETYLFEPDEIGLVVAEALMAAARRGVRVSVLVDGFGARDFPRLLRYQMRQTGVRLLFFRPEIQRFSLNRSRLRRMHRKLSCFDGEVAFVGGINILSDFDGPELAPRYDYAVQVQGPIVADIREVLSHEWRHSAWAQLKKAWARRYVLNTSTQYIDGAEAQLIIRDNTRNRGAIEQAYLQLIEQAKSEIVIANAYFLPGYQLRNALLKAARRGVAVVLLLQDERDHALLQYASWAFYRPLLKAGVEIYQYRAGFMHAKVAVFDGQWATVGSSNIDPFSLLLAREANVFIRDERFATQLRADLHHHLRADARAVLPEHVQQANWGLRALVWSCFALVRLLMGLSGYGGKKYLE</sequence>
<feature type="active site" evidence="9">
    <location>
        <position position="293"/>
    </location>
</feature>
<evidence type="ECO:0000256" key="8">
    <source>
        <dbReference type="ARBA" id="ARBA00023264"/>
    </source>
</evidence>
<keyword evidence="3 9" id="KW-0808">Transferase</keyword>
<evidence type="ECO:0000256" key="4">
    <source>
        <dbReference type="ARBA" id="ARBA00022737"/>
    </source>
</evidence>
<evidence type="ECO:0000259" key="10">
    <source>
        <dbReference type="PROSITE" id="PS50035"/>
    </source>
</evidence>
<evidence type="ECO:0000313" key="12">
    <source>
        <dbReference type="Proteomes" id="UP000510822"/>
    </source>
</evidence>
<keyword evidence="5 9" id="KW-0443">Lipid metabolism</keyword>
<dbReference type="Gene3D" id="3.30.870.10">
    <property type="entry name" value="Endonuclease Chain A"/>
    <property type="match status" value="2"/>
</dbReference>
<dbReference type="GO" id="GO:0008808">
    <property type="term" value="F:cardiolipin synthase activity"/>
    <property type="evidence" value="ECO:0007669"/>
    <property type="project" value="InterPro"/>
</dbReference>
<evidence type="ECO:0000256" key="1">
    <source>
        <dbReference type="ARBA" id="ARBA00022475"/>
    </source>
</evidence>
<evidence type="ECO:0000256" key="7">
    <source>
        <dbReference type="ARBA" id="ARBA00023209"/>
    </source>
</evidence>
<gene>
    <name evidence="9 11" type="primary">clsB</name>
    <name evidence="11" type="ORF">HZU75_17210</name>
</gene>
<dbReference type="PANTHER" id="PTHR21248:SF23">
    <property type="entry name" value="CARDIOLIPIN SYNTHASE B"/>
    <property type="match status" value="1"/>
</dbReference>
<evidence type="ECO:0000256" key="2">
    <source>
        <dbReference type="ARBA" id="ARBA00022516"/>
    </source>
</evidence>
<feature type="domain" description="PLD phosphodiesterase" evidence="10">
    <location>
        <begin position="288"/>
        <end position="315"/>
    </location>
</feature>
<feature type="active site" evidence="9">
    <location>
        <position position="116"/>
    </location>
</feature>
<keyword evidence="6 9" id="KW-0472">Membrane</keyword>
<name>A0A7D5ZKI6_9NEIS</name>
<dbReference type="InterPro" id="IPR025202">
    <property type="entry name" value="PLD-like_dom"/>
</dbReference>
<dbReference type="SMART" id="SM00155">
    <property type="entry name" value="PLDc"/>
    <property type="match status" value="2"/>
</dbReference>
<comment type="function">
    <text evidence="9">Catalyzes the phosphatidyl group transfer from one phosphatidylglycerol molecule to another to form cardiolipin (CL) (diphosphatidylglycerol) and glycerol.</text>
</comment>
<feature type="active site" evidence="9">
    <location>
        <position position="295"/>
    </location>
</feature>
<keyword evidence="4" id="KW-0677">Repeat</keyword>
<dbReference type="PANTHER" id="PTHR21248">
    <property type="entry name" value="CARDIOLIPIN SYNTHASE"/>
    <property type="match status" value="1"/>
</dbReference>
<evidence type="ECO:0000313" key="11">
    <source>
        <dbReference type="EMBL" id="QLI83349.1"/>
    </source>
</evidence>
<organism evidence="11 12">
    <name type="scientific">Chitinibacter fontanus</name>
    <dbReference type="NCBI Taxonomy" id="1737446"/>
    <lineage>
        <taxon>Bacteria</taxon>
        <taxon>Pseudomonadati</taxon>
        <taxon>Pseudomonadota</taxon>
        <taxon>Betaproteobacteria</taxon>
        <taxon>Neisseriales</taxon>
        <taxon>Chitinibacteraceae</taxon>
        <taxon>Chitinibacter</taxon>
    </lineage>
</organism>
<dbReference type="GO" id="GO:0005886">
    <property type="term" value="C:plasma membrane"/>
    <property type="evidence" value="ECO:0007669"/>
    <property type="project" value="UniProtKB-SubCell"/>
</dbReference>
<keyword evidence="1 9" id="KW-1003">Cell membrane</keyword>
<dbReference type="Pfam" id="PF13091">
    <property type="entry name" value="PLDc_2"/>
    <property type="match status" value="2"/>
</dbReference>
<keyword evidence="7 9" id="KW-0594">Phospholipid biosynthesis</keyword>
<dbReference type="NCBIfam" id="NF008427">
    <property type="entry name" value="PRK11263.1"/>
    <property type="match status" value="1"/>
</dbReference>
<feature type="active site" evidence="9">
    <location>
        <position position="121"/>
    </location>
</feature>
<evidence type="ECO:0000256" key="3">
    <source>
        <dbReference type="ARBA" id="ARBA00022679"/>
    </source>
</evidence>
<feature type="active site" evidence="9">
    <location>
        <position position="300"/>
    </location>
</feature>
<comment type="similarity">
    <text evidence="9">Belongs to the phospholipase D family. Cardiolipin synthase subfamily. ClsB sub-subfamily.</text>
</comment>